<dbReference type="PANTHER" id="PTHR34137:SF1">
    <property type="entry name" value="EXODEOXYRIBONUCLEASE 7 SMALL SUBUNIT"/>
    <property type="match status" value="1"/>
</dbReference>
<dbReference type="SUPFAM" id="SSF116842">
    <property type="entry name" value="XseB-like"/>
    <property type="match status" value="1"/>
</dbReference>
<evidence type="ECO:0000256" key="1">
    <source>
        <dbReference type="ARBA" id="ARBA00009998"/>
    </source>
</evidence>
<dbReference type="GO" id="GO:0006308">
    <property type="term" value="P:DNA catabolic process"/>
    <property type="evidence" value="ECO:0007669"/>
    <property type="project" value="UniProtKB-UniRule"/>
</dbReference>
<keyword evidence="3 6" id="KW-0540">Nuclease</keyword>
<evidence type="ECO:0000256" key="5">
    <source>
        <dbReference type="ARBA" id="ARBA00022839"/>
    </source>
</evidence>
<dbReference type="AlphaFoldDB" id="D0WED2"/>
<name>D0WED2_SLAES</name>
<evidence type="ECO:0000313" key="9">
    <source>
        <dbReference type="Proteomes" id="UP000006001"/>
    </source>
</evidence>
<keyword evidence="2 6" id="KW-0963">Cytoplasm</keyword>
<dbReference type="Proteomes" id="UP000006001">
    <property type="component" value="Unassembled WGS sequence"/>
</dbReference>
<gene>
    <name evidence="6 8" type="primary">xseB</name>
    <name evidence="8" type="ORF">HMPREF0762_00162</name>
</gene>
<dbReference type="GO" id="GO:0009318">
    <property type="term" value="C:exodeoxyribonuclease VII complex"/>
    <property type="evidence" value="ECO:0007669"/>
    <property type="project" value="UniProtKB-UniRule"/>
</dbReference>
<evidence type="ECO:0000256" key="4">
    <source>
        <dbReference type="ARBA" id="ARBA00022801"/>
    </source>
</evidence>
<comment type="function">
    <text evidence="6">Bidirectionally degrades single-stranded DNA into large acid-insoluble oligonucleotides, which are then degraded further into small acid-soluble oligonucleotides.</text>
</comment>
<dbReference type="GO" id="GO:0008855">
    <property type="term" value="F:exodeoxyribonuclease VII activity"/>
    <property type="evidence" value="ECO:0007669"/>
    <property type="project" value="UniProtKB-UniRule"/>
</dbReference>
<dbReference type="Gene3D" id="1.10.287.1040">
    <property type="entry name" value="Exonuclease VII, small subunit"/>
    <property type="match status" value="1"/>
</dbReference>
<dbReference type="STRING" id="649764.HMPREF0762_00162"/>
<comment type="subcellular location">
    <subcellularLocation>
        <location evidence="6">Cytoplasm</location>
    </subcellularLocation>
</comment>
<sequence length="97" mass="10791">MRAPRAFGSRKEWIMEDTRKNIDELSFREAMAELDQVVASLEGNGLELEDSLKQYERGVGLLASLKSRLDEAQQKVEVLMGQLDASADDATTDTTLS</sequence>
<dbReference type="EC" id="3.1.11.6" evidence="6"/>
<dbReference type="eggNOG" id="COG1722">
    <property type="taxonomic scope" value="Bacteria"/>
</dbReference>
<organism evidence="8 9">
    <name type="scientific">Slackia exigua (strain ATCC 700122 / DSM 15923 / CIP 105133 / JCM 11022 / KCTC 5966 / S-7)</name>
    <dbReference type="NCBI Taxonomy" id="649764"/>
    <lineage>
        <taxon>Bacteria</taxon>
        <taxon>Bacillati</taxon>
        <taxon>Actinomycetota</taxon>
        <taxon>Coriobacteriia</taxon>
        <taxon>Eggerthellales</taxon>
        <taxon>Eggerthellaceae</taxon>
        <taxon>Slackia</taxon>
    </lineage>
</organism>
<keyword evidence="4 6" id="KW-0378">Hydrolase</keyword>
<comment type="caution">
    <text evidence="8">The sequence shown here is derived from an EMBL/GenBank/DDBJ whole genome shotgun (WGS) entry which is preliminary data.</text>
</comment>
<feature type="coiled-coil region" evidence="7">
    <location>
        <begin position="62"/>
        <end position="89"/>
    </location>
</feature>
<evidence type="ECO:0000256" key="2">
    <source>
        <dbReference type="ARBA" id="ARBA00022490"/>
    </source>
</evidence>
<comment type="similarity">
    <text evidence="1 6">Belongs to the XseB family.</text>
</comment>
<dbReference type="HOGENOM" id="CLU_145918_3_3_11"/>
<reference evidence="8" key="1">
    <citation type="submission" date="2009-10" db="EMBL/GenBank/DDBJ databases">
        <authorList>
            <person name="Weinstock G."/>
            <person name="Sodergren E."/>
            <person name="Clifton S."/>
            <person name="Fulton L."/>
            <person name="Fulton B."/>
            <person name="Courtney L."/>
            <person name="Fronick C."/>
            <person name="Harrison M."/>
            <person name="Strong C."/>
            <person name="Farmer C."/>
            <person name="Delahaunty K."/>
            <person name="Markovic C."/>
            <person name="Hall O."/>
            <person name="Minx P."/>
            <person name="Tomlinson C."/>
            <person name="Mitreva M."/>
            <person name="Nelson J."/>
            <person name="Hou S."/>
            <person name="Wollam A."/>
            <person name="Pepin K.H."/>
            <person name="Johnson M."/>
            <person name="Bhonagiri V."/>
            <person name="Nash W.E."/>
            <person name="Warren W."/>
            <person name="Chinwalla A."/>
            <person name="Mardis E.R."/>
            <person name="Wilson R.K."/>
        </authorList>
    </citation>
    <scope>NUCLEOTIDE SEQUENCE [LARGE SCALE GENOMIC DNA]</scope>
    <source>
        <strain evidence="8">ATCC 700122</strain>
    </source>
</reference>
<proteinExistence type="inferred from homology"/>
<accession>D0WED2</accession>
<dbReference type="InterPro" id="IPR037004">
    <property type="entry name" value="Exonuc_VII_ssu_sf"/>
</dbReference>
<dbReference type="HAMAP" id="MF_00337">
    <property type="entry name" value="Exonuc_7_S"/>
    <property type="match status" value="1"/>
</dbReference>
<comment type="subunit">
    <text evidence="6">Heterooligomer composed of large and small subunits.</text>
</comment>
<protein>
    <recommendedName>
        <fullName evidence="6">Exodeoxyribonuclease 7 small subunit</fullName>
        <ecNumber evidence="6">3.1.11.6</ecNumber>
    </recommendedName>
    <alternativeName>
        <fullName evidence="6">Exodeoxyribonuclease VII small subunit</fullName>
        <shortName evidence="6">Exonuclease VII small subunit</shortName>
    </alternativeName>
</protein>
<dbReference type="Pfam" id="PF02609">
    <property type="entry name" value="Exonuc_VII_S"/>
    <property type="match status" value="1"/>
</dbReference>
<keyword evidence="7" id="KW-0175">Coiled coil</keyword>
<evidence type="ECO:0000256" key="6">
    <source>
        <dbReference type="HAMAP-Rule" id="MF_00337"/>
    </source>
</evidence>
<dbReference type="PANTHER" id="PTHR34137">
    <property type="entry name" value="EXODEOXYRIBONUCLEASE 7 SMALL SUBUNIT"/>
    <property type="match status" value="1"/>
</dbReference>
<evidence type="ECO:0000313" key="8">
    <source>
        <dbReference type="EMBL" id="EEZ62070.1"/>
    </source>
</evidence>
<dbReference type="NCBIfam" id="TIGR01280">
    <property type="entry name" value="xseB"/>
    <property type="match status" value="1"/>
</dbReference>
<dbReference type="GO" id="GO:0005829">
    <property type="term" value="C:cytosol"/>
    <property type="evidence" value="ECO:0007669"/>
    <property type="project" value="TreeGrafter"/>
</dbReference>
<comment type="catalytic activity">
    <reaction evidence="6">
        <text>Exonucleolytic cleavage in either 5'- to 3'- or 3'- to 5'-direction to yield nucleoside 5'-phosphates.</text>
        <dbReference type="EC" id="3.1.11.6"/>
    </reaction>
</comment>
<dbReference type="InterPro" id="IPR003761">
    <property type="entry name" value="Exonuc_VII_S"/>
</dbReference>
<evidence type="ECO:0000256" key="7">
    <source>
        <dbReference type="SAM" id="Coils"/>
    </source>
</evidence>
<evidence type="ECO:0000256" key="3">
    <source>
        <dbReference type="ARBA" id="ARBA00022722"/>
    </source>
</evidence>
<dbReference type="EMBL" id="ACUX02000004">
    <property type="protein sequence ID" value="EEZ62070.1"/>
    <property type="molecule type" value="Genomic_DNA"/>
</dbReference>
<keyword evidence="9" id="KW-1185">Reference proteome</keyword>
<keyword evidence="5 6" id="KW-0269">Exonuclease</keyword>